<dbReference type="RefSeq" id="WP_382316960.1">
    <property type="nucleotide sequence ID" value="NZ_JBHUFD010000018.1"/>
</dbReference>
<dbReference type="SMART" id="SM00822">
    <property type="entry name" value="PKS_KR"/>
    <property type="match status" value="1"/>
</dbReference>
<reference evidence="4" key="1">
    <citation type="journal article" date="2019" name="Int. J. Syst. Evol. Microbiol.">
        <title>The Global Catalogue of Microorganisms (GCM) 10K type strain sequencing project: providing services to taxonomists for standard genome sequencing and annotation.</title>
        <authorList>
            <consortium name="The Broad Institute Genomics Platform"/>
            <consortium name="The Broad Institute Genome Sequencing Center for Infectious Disease"/>
            <person name="Wu L."/>
            <person name="Ma J."/>
        </authorList>
    </citation>
    <scope>NUCLEOTIDE SEQUENCE [LARGE SCALE GENOMIC DNA]</scope>
    <source>
        <strain evidence="4">CGMCC 1.15795</strain>
    </source>
</reference>
<dbReference type="InterPro" id="IPR036291">
    <property type="entry name" value="NAD(P)-bd_dom_sf"/>
</dbReference>
<dbReference type="EMBL" id="JBHUFD010000018">
    <property type="protein sequence ID" value="MFD1874830.1"/>
    <property type="molecule type" value="Genomic_DNA"/>
</dbReference>
<evidence type="ECO:0000313" key="4">
    <source>
        <dbReference type="Proteomes" id="UP001597197"/>
    </source>
</evidence>
<dbReference type="PROSITE" id="PS00061">
    <property type="entry name" value="ADH_SHORT"/>
    <property type="match status" value="1"/>
</dbReference>
<accession>A0ABW4QZN5</accession>
<feature type="domain" description="Ketoreductase" evidence="2">
    <location>
        <begin position="7"/>
        <end position="193"/>
    </location>
</feature>
<dbReference type="PRINTS" id="PR00080">
    <property type="entry name" value="SDRFAMILY"/>
</dbReference>
<sequence>MNRFEDKVVIVTGAGSGIGAGIARRFLQEGAAVVLNGRREHKLQETLMGFNAAKTLFHPGDVSDEAYVQRLVVDTVTKFGKLDVLVNNAGFAILGPFEQTTTEAWRTILGTDLDGVFFAARAALPHLLKTAGSIVNISSVSGLGGDWGLSAYNAAKGAVTNFTRALALEYGARGVRVNAVAPSLTSSEATAELEKSEAVKAAFADRMPKARAATPAEIAAVVAFLASEDASFVNGVILPVDGGLSASNGQPNFLALLG</sequence>
<dbReference type="InterPro" id="IPR002347">
    <property type="entry name" value="SDR_fam"/>
</dbReference>
<proteinExistence type="predicted"/>
<evidence type="ECO:0000259" key="2">
    <source>
        <dbReference type="SMART" id="SM00822"/>
    </source>
</evidence>
<keyword evidence="1 3" id="KW-0560">Oxidoreductase</keyword>
<dbReference type="InterPro" id="IPR057326">
    <property type="entry name" value="KR_dom"/>
</dbReference>
<dbReference type="Gene3D" id="3.40.50.720">
    <property type="entry name" value="NAD(P)-binding Rossmann-like Domain"/>
    <property type="match status" value="1"/>
</dbReference>
<dbReference type="SUPFAM" id="SSF51735">
    <property type="entry name" value="NAD(P)-binding Rossmann-fold domains"/>
    <property type="match status" value="1"/>
</dbReference>
<dbReference type="InterPro" id="IPR020904">
    <property type="entry name" value="Sc_DH/Rdtase_CS"/>
</dbReference>
<dbReference type="Proteomes" id="UP001597197">
    <property type="component" value="Unassembled WGS sequence"/>
</dbReference>
<keyword evidence="4" id="KW-1185">Reference proteome</keyword>
<dbReference type="Pfam" id="PF13561">
    <property type="entry name" value="adh_short_C2"/>
    <property type="match status" value="1"/>
</dbReference>
<dbReference type="EC" id="1.1.1.-" evidence="3"/>
<evidence type="ECO:0000256" key="1">
    <source>
        <dbReference type="ARBA" id="ARBA00023002"/>
    </source>
</evidence>
<dbReference type="GO" id="GO:0016491">
    <property type="term" value="F:oxidoreductase activity"/>
    <property type="evidence" value="ECO:0007669"/>
    <property type="project" value="UniProtKB-KW"/>
</dbReference>
<dbReference type="NCBIfam" id="NF005559">
    <property type="entry name" value="PRK07231.1"/>
    <property type="match status" value="1"/>
</dbReference>
<dbReference type="PANTHER" id="PTHR43639">
    <property type="entry name" value="OXIDOREDUCTASE, SHORT-CHAIN DEHYDROGENASE/REDUCTASE FAMILY (AFU_ORTHOLOGUE AFUA_5G02870)"/>
    <property type="match status" value="1"/>
</dbReference>
<name>A0ABW4QZN5_9BACT</name>
<dbReference type="PANTHER" id="PTHR43639:SF9">
    <property type="entry name" value="BLL5898 PROTEIN"/>
    <property type="match status" value="1"/>
</dbReference>
<dbReference type="PRINTS" id="PR00081">
    <property type="entry name" value="GDHRDH"/>
</dbReference>
<organism evidence="3 4">
    <name type="scientific">Hymenobacter bucti</name>
    <dbReference type="NCBI Taxonomy" id="1844114"/>
    <lineage>
        <taxon>Bacteria</taxon>
        <taxon>Pseudomonadati</taxon>
        <taxon>Bacteroidota</taxon>
        <taxon>Cytophagia</taxon>
        <taxon>Cytophagales</taxon>
        <taxon>Hymenobacteraceae</taxon>
        <taxon>Hymenobacter</taxon>
    </lineage>
</organism>
<comment type="caution">
    <text evidence="3">The sequence shown here is derived from an EMBL/GenBank/DDBJ whole genome shotgun (WGS) entry which is preliminary data.</text>
</comment>
<protein>
    <submittedName>
        <fullName evidence="3">SDR family NAD(P)-dependent oxidoreductase</fullName>
        <ecNumber evidence="3">1.1.1.-</ecNumber>
    </submittedName>
</protein>
<evidence type="ECO:0000313" key="3">
    <source>
        <dbReference type="EMBL" id="MFD1874830.1"/>
    </source>
</evidence>
<gene>
    <name evidence="3" type="ORF">ACFSDX_20520</name>
</gene>
<dbReference type="CDD" id="cd05233">
    <property type="entry name" value="SDR_c"/>
    <property type="match status" value="1"/>
</dbReference>